<keyword evidence="3" id="KW-0964">Secreted</keyword>
<name>A0A7K8UGI1_OCEOC</name>
<sequence>NCFLGRELISFFCLPVRKMWLKFLLVILLLHVTAAKEPEPQYVLMVPAVLQTDSPGQICLQFLNLNETISIRVILEYDAVNTTIFEKTMTASNGLQCFNFTIPPVSSAPLAFISFSAKGNTVSLEERRSVMIWNTENIVFVQTDKPIYKPGQSVMFRVVALDFNFKPVQEMDPRGNKIFQWQNVTSEINIIQIEFLLTEEPILGNYKIIVAKKSGDKTNHSFLVDEYVLPKFHVTVTAPESLTILDSEFTVKVCGVYTYGQPVEGKVQLSVCRDFDSYGRCKKSPVCQSFTKDLETEGCLSQVFSSNIFELNRIGYMRNLDVKAIVTEKETGLQLTATQPISITRVMSTIQFQNMDRHYRRGIPYFGQIKLVDKDNSPISNEVIQLFVNNKNTGNFTTDDNGVAEFSIDTSKMFDPEISLKATYKTSDQCHSEGWIEPSYPDASLSIQRFYSWTSSFVRIEPLWKDLSCGQKGMITVHYVLNTEGYKSISTMNFYYVGMAKGKIVLTGEIQVNIQADQNGTFIIPLVVNEKMAPALRLMVYTLHPAKELVADSVRFPVEKCFKNKVQLQFSEKQMRSASNVSLVIEAAANSFCAVRAVDQSVLLLRSETDLSAETIYSLHPLQDFQGYIFNGLNLGDDPQEPCVSSDNIFHKGLYYTPVMSGLGPDVYQLLRDMGMKFFTNSKVRQPVVCTSETVRPPPYFLNAGFMASTQHVKSSAEVAREERGKRLILETIREFFPETWIWDIVLINSTGKASISYTIPDTITKWKASAFCVEELVGFGMSVPAALTAFQPFFVDLTLPYSAIQGEDFLLRANVFNYLDHCIKINVSLSDSLDYQTKLISPEDDGCVCARQRQTYVWNIFPKEIGNIVFSITAETKDDGACRDKAPRNISIDYRDTQMRTLLVEPEGIRREKTQNSLICTKDDVAIQDVALELPTNVVKGSAQASFSVVGDIMGTAMQNVHQLLQMPFGCGEQNMVLFAPNIYVLDYLNKTGQLSEEVKAKAIGYLVSGYQKQLSYKHPDGSYSIFGTRDKEGNTWLTAFVYKSFAQASHFIYIDDNVQAQTLMWLASKQKPDGCFHSVGTLFNNALKGGVDDELSLSAYITIAMLEAGHSDSYPVVRNTFFCLETASEKNISDVYMQALMAYAFCLAGKAEKCESFLRALQKSAKEVDGSRHWEQKERSPTEKSPSFLDHAPSAEVEITSYVLLALLYKPNCNQEDLTKASGIVQWIIRQQNPYGGFSSTQDTVIALQALAAYDEATYNSVTQNVVKITYKKPFEKVFIVNNENRLLLQQTPLPAVPGKYSLTVNGSGCVLMQTALRYNIHLPEGAFGFSLSVQTPNVSCPLDQSAKFDIVLISSYTGKRRTSNMVIIDVKILSGFVPVKSSLDKLIDGHTVMQVENKKNHVLLYLENISQKKRKEVTFSVEQNFVVTHPKPAPVQIYDYYETEEYAVAQYTSPCR</sequence>
<evidence type="ECO:0000256" key="7">
    <source>
        <dbReference type="ARBA" id="ARBA00023157"/>
    </source>
</evidence>
<feature type="non-terminal residue" evidence="14">
    <location>
        <position position="1"/>
    </location>
</feature>
<dbReference type="Gene3D" id="1.50.10.20">
    <property type="match status" value="1"/>
</dbReference>
<dbReference type="SUPFAM" id="SSF48239">
    <property type="entry name" value="Terpenoid cyclases/Protein prenyltransferases"/>
    <property type="match status" value="1"/>
</dbReference>
<evidence type="ECO:0000256" key="9">
    <source>
        <dbReference type="SAM" id="MobiDB-lite"/>
    </source>
</evidence>
<evidence type="ECO:0000313" key="14">
    <source>
        <dbReference type="EMBL" id="NXF53491.1"/>
    </source>
</evidence>
<keyword evidence="7" id="KW-1015">Disulfide bond</keyword>
<dbReference type="PANTHER" id="PTHR11412">
    <property type="entry name" value="MACROGLOBULIN / COMPLEMENT"/>
    <property type="match status" value="1"/>
</dbReference>
<dbReference type="Pfam" id="PF07678">
    <property type="entry name" value="TED_complement"/>
    <property type="match status" value="1"/>
</dbReference>
<dbReference type="InterPro" id="IPR013783">
    <property type="entry name" value="Ig-like_fold"/>
</dbReference>
<dbReference type="Gene3D" id="2.60.40.1940">
    <property type="match status" value="1"/>
</dbReference>
<evidence type="ECO:0000313" key="15">
    <source>
        <dbReference type="Proteomes" id="UP000569728"/>
    </source>
</evidence>
<dbReference type="FunFam" id="1.50.10.20:FF:000001">
    <property type="entry name" value="CD109 isoform 1"/>
    <property type="match status" value="1"/>
</dbReference>
<dbReference type="Gene3D" id="2.60.40.690">
    <property type="entry name" value="Alpha-macroglobulin, receptor-binding domain"/>
    <property type="match status" value="1"/>
</dbReference>
<keyword evidence="5 10" id="KW-0732">Signal</keyword>
<keyword evidence="8" id="KW-0325">Glycoprotein</keyword>
<evidence type="ECO:0000256" key="1">
    <source>
        <dbReference type="ARBA" id="ARBA00004613"/>
    </source>
</evidence>
<dbReference type="Gene3D" id="2.60.40.10">
    <property type="entry name" value="Immunoglobulins"/>
    <property type="match status" value="2"/>
</dbReference>
<dbReference type="Gene3D" id="2.60.120.1540">
    <property type="match status" value="1"/>
</dbReference>
<accession>A0A7K8UGI1</accession>
<evidence type="ECO:0000256" key="3">
    <source>
        <dbReference type="ARBA" id="ARBA00022525"/>
    </source>
</evidence>
<dbReference type="CDD" id="cd02897">
    <property type="entry name" value="A2M_2"/>
    <property type="match status" value="1"/>
</dbReference>
<dbReference type="Gene3D" id="2.60.40.1930">
    <property type="match status" value="2"/>
</dbReference>
<dbReference type="InterPro" id="IPR002890">
    <property type="entry name" value="MG2"/>
</dbReference>
<dbReference type="InterPro" id="IPR041813">
    <property type="entry name" value="A2M_TED"/>
</dbReference>
<dbReference type="SMART" id="SM01419">
    <property type="entry name" value="Thiol-ester_cl"/>
    <property type="match status" value="1"/>
</dbReference>
<comment type="subcellular location">
    <subcellularLocation>
        <location evidence="1">Secreted</location>
    </subcellularLocation>
</comment>
<dbReference type="GO" id="GO:0005615">
    <property type="term" value="C:extracellular space"/>
    <property type="evidence" value="ECO:0007669"/>
    <property type="project" value="InterPro"/>
</dbReference>
<dbReference type="Gene3D" id="2.20.130.20">
    <property type="match status" value="2"/>
</dbReference>
<feature type="domain" description="Alpha-2-macroglobulin" evidence="12">
    <location>
        <begin position="740"/>
        <end position="830"/>
    </location>
</feature>
<evidence type="ECO:0000256" key="6">
    <source>
        <dbReference type="ARBA" id="ARBA00022900"/>
    </source>
</evidence>
<dbReference type="InterPro" id="IPR014756">
    <property type="entry name" value="Ig_E-set"/>
</dbReference>
<feature type="compositionally biased region" description="Basic and acidic residues" evidence="9">
    <location>
        <begin position="1171"/>
        <end position="1184"/>
    </location>
</feature>
<dbReference type="InterPro" id="IPR019742">
    <property type="entry name" value="MacrogloblnA2_CS"/>
</dbReference>
<evidence type="ECO:0000256" key="2">
    <source>
        <dbReference type="ARBA" id="ARBA00010952"/>
    </source>
</evidence>
<evidence type="ECO:0000259" key="12">
    <source>
        <dbReference type="SMART" id="SM01360"/>
    </source>
</evidence>
<comment type="caution">
    <text evidence="14">The sequence shown here is derived from an EMBL/GenBank/DDBJ whole genome shotgun (WGS) entry which is preliminary data.</text>
</comment>
<dbReference type="Pfam" id="PF00207">
    <property type="entry name" value="A2M"/>
    <property type="match status" value="1"/>
</dbReference>
<dbReference type="InterPro" id="IPR011626">
    <property type="entry name" value="Alpha-macroglobulin_TED"/>
</dbReference>
<dbReference type="InterPro" id="IPR001599">
    <property type="entry name" value="Macroglobln_a2"/>
</dbReference>
<dbReference type="PROSITE" id="PS00477">
    <property type="entry name" value="ALPHA_2_MACROGLOBULIN"/>
    <property type="match status" value="1"/>
</dbReference>
<feature type="region of interest" description="Disordered" evidence="9">
    <location>
        <begin position="1171"/>
        <end position="1191"/>
    </location>
</feature>
<feature type="chain" id="PRO_5029685567" evidence="10">
    <location>
        <begin position="36"/>
        <end position="1459"/>
    </location>
</feature>
<dbReference type="SMART" id="SM01359">
    <property type="entry name" value="A2M_N_2"/>
    <property type="match status" value="1"/>
</dbReference>
<organism evidence="14 15">
    <name type="scientific">Oceanites oceanicus</name>
    <name type="common">Wilson's storm petrel</name>
    <name type="synonym">Procellaria oceanica</name>
    <dbReference type="NCBI Taxonomy" id="79653"/>
    <lineage>
        <taxon>Eukaryota</taxon>
        <taxon>Metazoa</taxon>
        <taxon>Chordata</taxon>
        <taxon>Craniata</taxon>
        <taxon>Vertebrata</taxon>
        <taxon>Euteleostomi</taxon>
        <taxon>Archelosauria</taxon>
        <taxon>Archosauria</taxon>
        <taxon>Dinosauria</taxon>
        <taxon>Saurischia</taxon>
        <taxon>Theropoda</taxon>
        <taxon>Coelurosauria</taxon>
        <taxon>Aves</taxon>
        <taxon>Neognathae</taxon>
        <taxon>Neoaves</taxon>
        <taxon>Aequornithes</taxon>
        <taxon>Procellariiformes</taxon>
        <taxon>Hydrobatidae</taxon>
        <taxon>Oceanites</taxon>
    </lineage>
</organism>
<evidence type="ECO:0000259" key="11">
    <source>
        <dbReference type="SMART" id="SM01359"/>
    </source>
</evidence>
<dbReference type="SMART" id="SM01360">
    <property type="entry name" value="A2M"/>
    <property type="match status" value="1"/>
</dbReference>
<dbReference type="FunFam" id="2.60.40.1930:FF:000001">
    <property type="entry name" value="CD109 isoform 3"/>
    <property type="match status" value="1"/>
</dbReference>
<dbReference type="OrthoDB" id="9998011at2759"/>
<dbReference type="SUPFAM" id="SSF49410">
    <property type="entry name" value="Alpha-macroglobulin receptor domain"/>
    <property type="match status" value="1"/>
</dbReference>
<feature type="domain" description="Alpha-macroglobulin receptor-binding" evidence="13">
    <location>
        <begin position="1366"/>
        <end position="1454"/>
    </location>
</feature>
<dbReference type="Pfam" id="PF01835">
    <property type="entry name" value="MG2"/>
    <property type="match status" value="1"/>
</dbReference>
<dbReference type="InterPro" id="IPR041555">
    <property type="entry name" value="MG3"/>
</dbReference>
<dbReference type="InterPro" id="IPR040839">
    <property type="entry name" value="MG4"/>
</dbReference>
<dbReference type="Pfam" id="PF17789">
    <property type="entry name" value="MG4"/>
    <property type="match status" value="1"/>
</dbReference>
<dbReference type="Proteomes" id="UP000569728">
    <property type="component" value="Unassembled WGS sequence"/>
</dbReference>
<dbReference type="InterPro" id="IPR047565">
    <property type="entry name" value="Alpha-macroglob_thiol-ester_cl"/>
</dbReference>
<comment type="similarity">
    <text evidence="2">Belongs to the protease inhibitor I39 (alpha-2-macroglobulin) family.</text>
</comment>
<keyword evidence="6" id="KW-0722">Serine protease inhibitor</keyword>
<evidence type="ECO:0000256" key="4">
    <source>
        <dbReference type="ARBA" id="ARBA00022690"/>
    </source>
</evidence>
<evidence type="ECO:0000259" key="13">
    <source>
        <dbReference type="SMART" id="SM01361"/>
    </source>
</evidence>
<gene>
    <name evidence="14" type="primary">Ovos_1</name>
    <name evidence="14" type="ORF">OCEOCE_R03399</name>
</gene>
<dbReference type="InterPro" id="IPR009048">
    <property type="entry name" value="A-macroglobulin_rcpt-bd"/>
</dbReference>
<dbReference type="GO" id="GO:0004867">
    <property type="term" value="F:serine-type endopeptidase inhibitor activity"/>
    <property type="evidence" value="ECO:0007669"/>
    <property type="project" value="UniProtKB-KW"/>
</dbReference>
<reference evidence="14 15" key="1">
    <citation type="submission" date="2019-09" db="EMBL/GenBank/DDBJ databases">
        <title>Bird 10,000 Genomes (B10K) Project - Family phase.</title>
        <authorList>
            <person name="Zhang G."/>
        </authorList>
    </citation>
    <scope>NUCLEOTIDE SEQUENCE [LARGE SCALE GENOMIC DNA]</scope>
    <source>
        <strain evidence="14">B10K-CU-031-11</strain>
        <tissue evidence="14">Muscle</tissue>
    </source>
</reference>
<dbReference type="InterPro" id="IPR050473">
    <property type="entry name" value="A2M/Complement_sys"/>
</dbReference>
<dbReference type="InterPro" id="IPR036595">
    <property type="entry name" value="A-macroglobulin_rcpt-bd_sf"/>
</dbReference>
<dbReference type="EMBL" id="VWZA01002459">
    <property type="protein sequence ID" value="NXF53491.1"/>
    <property type="molecule type" value="Genomic_DNA"/>
</dbReference>
<evidence type="ECO:0000256" key="10">
    <source>
        <dbReference type="SAM" id="SignalP"/>
    </source>
</evidence>
<dbReference type="Pfam" id="PF17791">
    <property type="entry name" value="MG3"/>
    <property type="match status" value="1"/>
</dbReference>
<dbReference type="InterPro" id="IPR011625">
    <property type="entry name" value="A2M_N_BRD"/>
</dbReference>
<dbReference type="SMART" id="SM01361">
    <property type="entry name" value="A2M_recep"/>
    <property type="match status" value="1"/>
</dbReference>
<dbReference type="Pfam" id="PF07703">
    <property type="entry name" value="A2M_BRD"/>
    <property type="match status" value="1"/>
</dbReference>
<evidence type="ECO:0000256" key="5">
    <source>
        <dbReference type="ARBA" id="ARBA00022729"/>
    </source>
</evidence>
<keyword evidence="15" id="KW-1185">Reference proteome</keyword>
<dbReference type="SUPFAM" id="SSF81296">
    <property type="entry name" value="E set domains"/>
    <property type="match status" value="1"/>
</dbReference>
<evidence type="ECO:0000256" key="8">
    <source>
        <dbReference type="ARBA" id="ARBA00023180"/>
    </source>
</evidence>
<feature type="domain" description="Alpha-2-macroglobulin bait region" evidence="11">
    <location>
        <begin position="458"/>
        <end position="605"/>
    </location>
</feature>
<protein>
    <submittedName>
        <fullName evidence="14">OVOS protein</fullName>
    </submittedName>
</protein>
<proteinExistence type="inferred from homology"/>
<feature type="non-terminal residue" evidence="14">
    <location>
        <position position="1459"/>
    </location>
</feature>
<dbReference type="InterPro" id="IPR008930">
    <property type="entry name" value="Terpenoid_cyclase/PrenylTrfase"/>
</dbReference>
<feature type="signal peptide" evidence="10">
    <location>
        <begin position="1"/>
        <end position="35"/>
    </location>
</feature>
<dbReference type="PANTHER" id="PTHR11412:SF170">
    <property type="entry name" value="OVOSTATIN"/>
    <property type="match status" value="1"/>
</dbReference>
<dbReference type="Pfam" id="PF07677">
    <property type="entry name" value="A2M_recep"/>
    <property type="match status" value="1"/>
</dbReference>
<keyword evidence="4" id="KW-0646">Protease inhibitor</keyword>